<keyword evidence="2" id="KW-0812">Transmembrane</keyword>
<evidence type="ECO:0000313" key="4">
    <source>
        <dbReference type="Proteomes" id="UP000320593"/>
    </source>
</evidence>
<organism evidence="3 4">
    <name type="scientific">Roseibium hamelinense</name>
    <dbReference type="NCBI Taxonomy" id="150831"/>
    <lineage>
        <taxon>Bacteria</taxon>
        <taxon>Pseudomonadati</taxon>
        <taxon>Pseudomonadota</taxon>
        <taxon>Alphaproteobacteria</taxon>
        <taxon>Hyphomicrobiales</taxon>
        <taxon>Stappiaceae</taxon>
        <taxon>Roseibium</taxon>
    </lineage>
</organism>
<name>A0A562SLG6_9HYPH</name>
<keyword evidence="2" id="KW-0472">Membrane</keyword>
<feature type="transmembrane region" description="Helical" evidence="2">
    <location>
        <begin position="21"/>
        <end position="42"/>
    </location>
</feature>
<keyword evidence="4" id="KW-1185">Reference proteome</keyword>
<feature type="transmembrane region" description="Helical" evidence="2">
    <location>
        <begin position="141"/>
        <end position="163"/>
    </location>
</feature>
<protein>
    <recommendedName>
        <fullName evidence="5">DUF1440 domain-containing protein</fullName>
    </recommendedName>
</protein>
<reference evidence="3 4" key="1">
    <citation type="submission" date="2019-07" db="EMBL/GenBank/DDBJ databases">
        <title>Genomic Encyclopedia of Archaeal and Bacterial Type Strains, Phase II (KMG-II): from individual species to whole genera.</title>
        <authorList>
            <person name="Goeker M."/>
        </authorList>
    </citation>
    <scope>NUCLEOTIDE SEQUENCE [LARGE SCALE GENOMIC DNA]</scope>
    <source>
        <strain evidence="3 4">ATCC BAA-252</strain>
    </source>
</reference>
<comment type="caution">
    <text evidence="3">The sequence shown here is derived from an EMBL/GenBank/DDBJ whole genome shotgun (WGS) entry which is preliminary data.</text>
</comment>
<proteinExistence type="predicted"/>
<sequence length="170" mass="17899">MTSIGTSMPRRRKTDTPPVSPLPSAAAILTVLIAGAVASGLWEIWARAITPLFIGGPLEASALVKSSFGINSSFLAETIHIVTGVIAYPLGYLLVARPLAKYFPISLPWPIVGAGFGVGLWVFAMYVMAHLVAGFPPFLGFGNLALASLYGHVLYGVAVAAIFRLRDADS</sequence>
<dbReference type="RefSeq" id="WP_208995297.1">
    <property type="nucleotide sequence ID" value="NZ_SMLY01000070.1"/>
</dbReference>
<dbReference type="Proteomes" id="UP000320593">
    <property type="component" value="Unassembled WGS sequence"/>
</dbReference>
<evidence type="ECO:0008006" key="5">
    <source>
        <dbReference type="Google" id="ProtNLM"/>
    </source>
</evidence>
<evidence type="ECO:0000256" key="2">
    <source>
        <dbReference type="SAM" id="Phobius"/>
    </source>
</evidence>
<gene>
    <name evidence="3" type="ORF">JM93_03735</name>
</gene>
<dbReference type="EMBL" id="VLLF01000010">
    <property type="protein sequence ID" value="TWI81774.1"/>
    <property type="molecule type" value="Genomic_DNA"/>
</dbReference>
<dbReference type="AlphaFoldDB" id="A0A562SLG6"/>
<evidence type="ECO:0000313" key="3">
    <source>
        <dbReference type="EMBL" id="TWI81774.1"/>
    </source>
</evidence>
<keyword evidence="2" id="KW-1133">Transmembrane helix</keyword>
<feature type="region of interest" description="Disordered" evidence="1">
    <location>
        <begin position="1"/>
        <end position="20"/>
    </location>
</feature>
<feature type="transmembrane region" description="Helical" evidence="2">
    <location>
        <begin position="107"/>
        <end position="129"/>
    </location>
</feature>
<evidence type="ECO:0000256" key="1">
    <source>
        <dbReference type="SAM" id="MobiDB-lite"/>
    </source>
</evidence>
<accession>A0A562SLG6</accession>
<feature type="transmembrane region" description="Helical" evidence="2">
    <location>
        <begin position="74"/>
        <end position="95"/>
    </location>
</feature>